<sequence>MIYLADTNKPIEYQVPIGWSLGEITHELKDYGDTFFAGVATAQGFPSTVVVFINWTGPEDDVENSKVFLNIICMRPSTLNLIERCEAPPKHLLVGDDEDPWQEPPNLPLPPKEALGPYKNMNEFIERFNELELTWFFKEDQPLLEYKPYNQGETKGVWLGTASKLAAKSEQEKEVIDFDLDQFHQNYSREQESASCSLNIERKLCICNVECPTHEGGRDQLIKAMKPAKFGQER</sequence>
<evidence type="ECO:0000313" key="1">
    <source>
        <dbReference type="Proteomes" id="UP000887565"/>
    </source>
</evidence>
<evidence type="ECO:0000313" key="2">
    <source>
        <dbReference type="WBParaSite" id="nRc.2.0.1.t16933-RA"/>
    </source>
</evidence>
<reference evidence="2" key="1">
    <citation type="submission" date="2022-11" db="UniProtKB">
        <authorList>
            <consortium name="WormBaseParasite"/>
        </authorList>
    </citation>
    <scope>IDENTIFICATION</scope>
</reference>
<proteinExistence type="predicted"/>
<name>A0A915IRV7_ROMCU</name>
<keyword evidence="1" id="KW-1185">Reference proteome</keyword>
<dbReference type="AlphaFoldDB" id="A0A915IRV7"/>
<dbReference type="WBParaSite" id="nRc.2.0.1.t16933-RA">
    <property type="protein sequence ID" value="nRc.2.0.1.t16933-RA"/>
    <property type="gene ID" value="nRc.2.0.1.g16933"/>
</dbReference>
<dbReference type="Proteomes" id="UP000887565">
    <property type="component" value="Unplaced"/>
</dbReference>
<accession>A0A915IRV7</accession>
<protein>
    <submittedName>
        <fullName evidence="2">Uncharacterized protein</fullName>
    </submittedName>
</protein>
<organism evidence="1 2">
    <name type="scientific">Romanomermis culicivorax</name>
    <name type="common">Nematode worm</name>
    <dbReference type="NCBI Taxonomy" id="13658"/>
    <lineage>
        <taxon>Eukaryota</taxon>
        <taxon>Metazoa</taxon>
        <taxon>Ecdysozoa</taxon>
        <taxon>Nematoda</taxon>
        <taxon>Enoplea</taxon>
        <taxon>Dorylaimia</taxon>
        <taxon>Mermithida</taxon>
        <taxon>Mermithoidea</taxon>
        <taxon>Mermithidae</taxon>
        <taxon>Romanomermis</taxon>
    </lineage>
</organism>